<keyword evidence="2" id="KW-1185">Reference proteome</keyword>
<name>A0A8J6BTN3_ZIZPA</name>
<dbReference type="EMBL" id="JAAALK010000081">
    <property type="protein sequence ID" value="KAG8090403.1"/>
    <property type="molecule type" value="Genomic_DNA"/>
</dbReference>
<protein>
    <submittedName>
        <fullName evidence="1">Uncharacterized protein</fullName>
    </submittedName>
</protein>
<comment type="caution">
    <text evidence="1">The sequence shown here is derived from an EMBL/GenBank/DDBJ whole genome shotgun (WGS) entry which is preliminary data.</text>
</comment>
<reference evidence="1" key="2">
    <citation type="submission" date="2021-02" db="EMBL/GenBank/DDBJ databases">
        <authorList>
            <person name="Kimball J.A."/>
            <person name="Haas M.W."/>
            <person name="Macchietto M."/>
            <person name="Kono T."/>
            <person name="Duquette J."/>
            <person name="Shao M."/>
        </authorList>
    </citation>
    <scope>NUCLEOTIDE SEQUENCE</scope>
    <source>
        <tissue evidence="1">Fresh leaf tissue</tissue>
    </source>
</reference>
<proteinExistence type="predicted"/>
<accession>A0A8J6BTN3</accession>
<sequence>MRGLFVDSQWQRLEAGNLSHILYILKENQSFQYLSAENSHKFVTSHYNAEGMALVVKLGYLALQHVSILGVQQQWATPCHQCCLCVQNQSRLLRNISNGPCSQDFYMNCRKS</sequence>
<gene>
    <name evidence="1" type="ORF">GUJ93_ZPchr0011g26874</name>
</gene>
<dbReference type="AlphaFoldDB" id="A0A8J6BTN3"/>
<evidence type="ECO:0000313" key="1">
    <source>
        <dbReference type="EMBL" id="KAG8090403.1"/>
    </source>
</evidence>
<dbReference type="Proteomes" id="UP000729402">
    <property type="component" value="Unassembled WGS sequence"/>
</dbReference>
<organism evidence="1 2">
    <name type="scientific">Zizania palustris</name>
    <name type="common">Northern wild rice</name>
    <dbReference type="NCBI Taxonomy" id="103762"/>
    <lineage>
        <taxon>Eukaryota</taxon>
        <taxon>Viridiplantae</taxon>
        <taxon>Streptophyta</taxon>
        <taxon>Embryophyta</taxon>
        <taxon>Tracheophyta</taxon>
        <taxon>Spermatophyta</taxon>
        <taxon>Magnoliopsida</taxon>
        <taxon>Liliopsida</taxon>
        <taxon>Poales</taxon>
        <taxon>Poaceae</taxon>
        <taxon>BOP clade</taxon>
        <taxon>Oryzoideae</taxon>
        <taxon>Oryzeae</taxon>
        <taxon>Zizaniinae</taxon>
        <taxon>Zizania</taxon>
    </lineage>
</organism>
<evidence type="ECO:0000313" key="2">
    <source>
        <dbReference type="Proteomes" id="UP000729402"/>
    </source>
</evidence>
<reference evidence="1" key="1">
    <citation type="journal article" date="2021" name="bioRxiv">
        <title>Whole Genome Assembly and Annotation of Northern Wild Rice, Zizania palustris L., Supports a Whole Genome Duplication in the Zizania Genus.</title>
        <authorList>
            <person name="Haas M."/>
            <person name="Kono T."/>
            <person name="Macchietto M."/>
            <person name="Millas R."/>
            <person name="McGilp L."/>
            <person name="Shao M."/>
            <person name="Duquette J."/>
            <person name="Hirsch C.N."/>
            <person name="Kimball J."/>
        </authorList>
    </citation>
    <scope>NUCLEOTIDE SEQUENCE</scope>
    <source>
        <tissue evidence="1">Fresh leaf tissue</tissue>
    </source>
</reference>